<dbReference type="CDD" id="cd06453">
    <property type="entry name" value="SufS_like"/>
    <property type="match status" value="1"/>
</dbReference>
<evidence type="ECO:0000256" key="6">
    <source>
        <dbReference type="ARBA" id="ARBA00022898"/>
    </source>
</evidence>
<sequence length="410" mass="45911">MIDSSEKTSPWFNDFPALRTQVYDKPLVYLDSAATAQTPQVVIDRMTQFYQHDYASVHRGVHYLSSKATEEMEQVREKLAQFISAKSRETIVFTKGTTEAINLVANSYLRPRLKAGDEIIVTEMEHHANLVPWQMLSEIYNVNIRVWPMAKNGYLNLNDLVSLMNTKTKLLAISHVSNVLGRINPIKTIVKAAHKAKVPVLVDGAQAVMHDEVNVTDLDCDFYAFSGHKLYGPTGIGVLYAKKTHLDNMVPWEGGGAMIDQVTLPLGTSFGQAPWKFEAGTPNIAGILGLGAALDYIETIGFKEISDYEKNVMNYLVESIRQIPEIELYGDDDNRTGVLAFNMKNQHSFDVGSFLDRYGIAIRTGHLCAMPLIKRLGQNSLCRASIGMYTRPKDIDALCQSLKRIHQLLR</sequence>
<dbReference type="Proteomes" id="UP000092876">
    <property type="component" value="Unassembled WGS sequence"/>
</dbReference>
<evidence type="ECO:0000256" key="7">
    <source>
        <dbReference type="ARBA" id="ARBA00023239"/>
    </source>
</evidence>
<evidence type="ECO:0000256" key="8">
    <source>
        <dbReference type="ARBA" id="ARBA00050776"/>
    </source>
</evidence>
<dbReference type="NCBIfam" id="TIGR01979">
    <property type="entry name" value="sufS"/>
    <property type="match status" value="1"/>
</dbReference>
<evidence type="ECO:0000256" key="4">
    <source>
        <dbReference type="ARBA" id="ARBA00022490"/>
    </source>
</evidence>
<accession>A0A1C3J5D4</accession>
<evidence type="ECO:0000313" key="12">
    <source>
        <dbReference type="EMBL" id="SBS68850.1"/>
    </source>
</evidence>
<dbReference type="PANTHER" id="PTHR43586:SF25">
    <property type="entry name" value="CYSTEINE DESULFURASE"/>
    <property type="match status" value="1"/>
</dbReference>
<comment type="similarity">
    <text evidence="2 10">Belongs to the class-V pyridoxal-phosphate-dependent aminotransferase family. Csd subfamily.</text>
</comment>
<dbReference type="GO" id="GO:0006534">
    <property type="term" value="P:cysteine metabolic process"/>
    <property type="evidence" value="ECO:0007669"/>
    <property type="project" value="UniProtKB-UniRule"/>
</dbReference>
<dbReference type="SUPFAM" id="SSF53383">
    <property type="entry name" value="PLP-dependent transferases"/>
    <property type="match status" value="1"/>
</dbReference>
<dbReference type="Gene3D" id="3.40.640.10">
    <property type="entry name" value="Type I PLP-dependent aspartate aminotransferase-like (Major domain)"/>
    <property type="match status" value="1"/>
</dbReference>
<feature type="domain" description="Aminotransferase class V" evidence="11">
    <location>
        <begin position="28"/>
        <end position="398"/>
    </location>
</feature>
<keyword evidence="6 10" id="KW-0663">Pyridoxal phosphate</keyword>
<comment type="cofactor">
    <cofactor evidence="1 9">
        <name>pyridoxal 5'-phosphate</name>
        <dbReference type="ChEBI" id="CHEBI:597326"/>
    </cofactor>
</comment>
<comment type="function">
    <text evidence="10">Catalyzes the removal of elemental sulfur and selenium atoms from L-cysteine, L-cystine, L-selenocysteine, and L-selenocystine to produce L-alanine.</text>
</comment>
<dbReference type="GeneID" id="94233294"/>
<gene>
    <name evidence="12" type="primary">sufS</name>
    <name evidence="12" type="ORF">VAT7223_04416</name>
</gene>
<reference evidence="13" key="1">
    <citation type="submission" date="2016-06" db="EMBL/GenBank/DDBJ databases">
        <authorList>
            <person name="Rodrigo-Torres Lidia"/>
            <person name="Arahal R.David."/>
        </authorList>
    </citation>
    <scope>NUCLEOTIDE SEQUENCE [LARGE SCALE GENOMIC DNA]</scope>
    <source>
        <strain evidence="13">CECT 7223</strain>
    </source>
</reference>
<keyword evidence="5 10" id="KW-0808">Transferase</keyword>
<comment type="catalytic activity">
    <reaction evidence="8 10">
        <text>(sulfur carrier)-H + L-cysteine = (sulfur carrier)-SH + L-alanine</text>
        <dbReference type="Rhea" id="RHEA:43892"/>
        <dbReference type="Rhea" id="RHEA-COMP:14737"/>
        <dbReference type="Rhea" id="RHEA-COMP:14739"/>
        <dbReference type="ChEBI" id="CHEBI:29917"/>
        <dbReference type="ChEBI" id="CHEBI:35235"/>
        <dbReference type="ChEBI" id="CHEBI:57972"/>
        <dbReference type="ChEBI" id="CHEBI:64428"/>
        <dbReference type="EC" id="2.8.1.7"/>
    </reaction>
</comment>
<dbReference type="InterPro" id="IPR010970">
    <property type="entry name" value="Cys_dSase_SufS"/>
</dbReference>
<dbReference type="Gene3D" id="3.90.1150.10">
    <property type="entry name" value="Aspartate Aminotransferase, domain 1"/>
    <property type="match status" value="1"/>
</dbReference>
<dbReference type="InterPro" id="IPR015424">
    <property type="entry name" value="PyrdxlP-dep_Trfase"/>
</dbReference>
<dbReference type="InterPro" id="IPR020578">
    <property type="entry name" value="Aminotrans_V_PyrdxlP_BS"/>
</dbReference>
<evidence type="ECO:0000256" key="9">
    <source>
        <dbReference type="RuleBase" id="RU004504"/>
    </source>
</evidence>
<dbReference type="GO" id="GO:0030170">
    <property type="term" value="F:pyridoxal phosphate binding"/>
    <property type="evidence" value="ECO:0007669"/>
    <property type="project" value="UniProtKB-UniRule"/>
</dbReference>
<evidence type="ECO:0000256" key="1">
    <source>
        <dbReference type="ARBA" id="ARBA00001933"/>
    </source>
</evidence>
<dbReference type="GO" id="GO:0031071">
    <property type="term" value="F:cysteine desulfurase activity"/>
    <property type="evidence" value="ECO:0007669"/>
    <property type="project" value="UniProtKB-UniRule"/>
</dbReference>
<organism evidence="12 13">
    <name type="scientific">Vibrio atlanticus</name>
    <dbReference type="NCBI Taxonomy" id="693153"/>
    <lineage>
        <taxon>Bacteria</taxon>
        <taxon>Pseudomonadati</taxon>
        <taxon>Pseudomonadota</taxon>
        <taxon>Gammaproteobacteria</taxon>
        <taxon>Vibrionales</taxon>
        <taxon>Vibrionaceae</taxon>
        <taxon>Vibrio</taxon>
    </lineage>
</organism>
<protein>
    <recommendedName>
        <fullName evidence="3 10">Cysteine desulfurase</fullName>
        <ecNumber evidence="3 10">2.8.1.7</ecNumber>
    </recommendedName>
</protein>
<dbReference type="PIRSF" id="PIRSF005572">
    <property type="entry name" value="NifS"/>
    <property type="match status" value="1"/>
</dbReference>
<evidence type="ECO:0000256" key="5">
    <source>
        <dbReference type="ARBA" id="ARBA00022679"/>
    </source>
</evidence>
<evidence type="ECO:0000256" key="10">
    <source>
        <dbReference type="RuleBase" id="RU004506"/>
    </source>
</evidence>
<dbReference type="InterPro" id="IPR015421">
    <property type="entry name" value="PyrdxlP-dep_Trfase_major"/>
</dbReference>
<dbReference type="RefSeq" id="WP_065680440.1">
    <property type="nucleotide sequence ID" value="NZ_AP025460.1"/>
</dbReference>
<dbReference type="InterPro" id="IPR016454">
    <property type="entry name" value="Cysteine_dSase"/>
</dbReference>
<name>A0A1C3J5D4_9VIBR</name>
<keyword evidence="7" id="KW-0456">Lyase</keyword>
<dbReference type="EMBL" id="FLQP01000099">
    <property type="protein sequence ID" value="SBS68850.1"/>
    <property type="molecule type" value="Genomic_DNA"/>
</dbReference>
<dbReference type="Pfam" id="PF00266">
    <property type="entry name" value="Aminotran_5"/>
    <property type="match status" value="1"/>
</dbReference>
<dbReference type="PANTHER" id="PTHR43586">
    <property type="entry name" value="CYSTEINE DESULFURASE"/>
    <property type="match status" value="1"/>
</dbReference>
<dbReference type="EC" id="2.8.1.7" evidence="3 10"/>
<evidence type="ECO:0000256" key="2">
    <source>
        <dbReference type="ARBA" id="ARBA00010447"/>
    </source>
</evidence>
<proteinExistence type="inferred from homology"/>
<evidence type="ECO:0000256" key="3">
    <source>
        <dbReference type="ARBA" id="ARBA00012239"/>
    </source>
</evidence>
<dbReference type="PROSITE" id="PS00595">
    <property type="entry name" value="AA_TRANSFER_CLASS_5"/>
    <property type="match status" value="1"/>
</dbReference>
<dbReference type="InterPro" id="IPR015422">
    <property type="entry name" value="PyrdxlP-dep_Trfase_small"/>
</dbReference>
<evidence type="ECO:0000313" key="13">
    <source>
        <dbReference type="Proteomes" id="UP000092876"/>
    </source>
</evidence>
<evidence type="ECO:0000259" key="11">
    <source>
        <dbReference type="Pfam" id="PF00266"/>
    </source>
</evidence>
<dbReference type="InterPro" id="IPR000192">
    <property type="entry name" value="Aminotrans_V_dom"/>
</dbReference>
<keyword evidence="4" id="KW-0963">Cytoplasm</keyword>
<dbReference type="AlphaFoldDB" id="A0A1C3J5D4"/>
<dbReference type="GO" id="GO:0016829">
    <property type="term" value="F:lyase activity"/>
    <property type="evidence" value="ECO:0007669"/>
    <property type="project" value="UniProtKB-KW"/>
</dbReference>